<keyword evidence="3" id="KW-1185">Reference proteome</keyword>
<accession>W4K4N2</accession>
<dbReference type="AlphaFoldDB" id="W4K4N2"/>
<protein>
    <submittedName>
        <fullName evidence="2">Uncharacterized protein</fullName>
    </submittedName>
</protein>
<name>W4K4N2_HETIT</name>
<reference evidence="2 3" key="1">
    <citation type="journal article" date="2012" name="New Phytol.">
        <title>Insight into trade-off between wood decay and parasitism from the genome of a fungal forest pathogen.</title>
        <authorList>
            <person name="Olson A."/>
            <person name="Aerts A."/>
            <person name="Asiegbu F."/>
            <person name="Belbahri L."/>
            <person name="Bouzid O."/>
            <person name="Broberg A."/>
            <person name="Canback B."/>
            <person name="Coutinho P.M."/>
            <person name="Cullen D."/>
            <person name="Dalman K."/>
            <person name="Deflorio G."/>
            <person name="van Diepen L.T."/>
            <person name="Dunand C."/>
            <person name="Duplessis S."/>
            <person name="Durling M."/>
            <person name="Gonthier P."/>
            <person name="Grimwood J."/>
            <person name="Fossdal C.G."/>
            <person name="Hansson D."/>
            <person name="Henrissat B."/>
            <person name="Hietala A."/>
            <person name="Himmelstrand K."/>
            <person name="Hoffmeister D."/>
            <person name="Hogberg N."/>
            <person name="James T.Y."/>
            <person name="Karlsson M."/>
            <person name="Kohler A."/>
            <person name="Kues U."/>
            <person name="Lee Y.H."/>
            <person name="Lin Y.C."/>
            <person name="Lind M."/>
            <person name="Lindquist E."/>
            <person name="Lombard V."/>
            <person name="Lucas S."/>
            <person name="Lunden K."/>
            <person name="Morin E."/>
            <person name="Murat C."/>
            <person name="Park J."/>
            <person name="Raffaello T."/>
            <person name="Rouze P."/>
            <person name="Salamov A."/>
            <person name="Schmutz J."/>
            <person name="Solheim H."/>
            <person name="Stahlberg J."/>
            <person name="Velez H."/>
            <person name="de Vries R.P."/>
            <person name="Wiebenga A."/>
            <person name="Woodward S."/>
            <person name="Yakovlev I."/>
            <person name="Garbelotto M."/>
            <person name="Martin F."/>
            <person name="Grigoriev I.V."/>
            <person name="Stenlid J."/>
        </authorList>
    </citation>
    <scope>NUCLEOTIDE SEQUENCE [LARGE SCALE GENOMIC DNA]</scope>
    <source>
        <strain evidence="2 3">TC 32-1</strain>
    </source>
</reference>
<dbReference type="OrthoDB" id="3263050at2759"/>
<evidence type="ECO:0000256" key="1">
    <source>
        <dbReference type="SAM" id="MobiDB-lite"/>
    </source>
</evidence>
<sequence>MSPSPLDIVPQEVLEHIAFFAASADPIGPPADLVPLLLANRRLAAALSSASNPHLHARIFAAKFDARAPLRRLGPRATAPAQLAADLRRRFVLLQRIRMHVGCFVHPTSAAADPDDPETHQLVSEMLWTVYVMMLENDGRNERQLREYAHMDAWLRDYWFDPSGASGARIAIASNQWPRNTELSAVAMWLFWFLLRPEDYFLDELNFPSVMSTLKIIALAAHKYPICQPSWTPYVPRRPPPHHTHPVPTQSHGAYPPLAPPPLAAPAILAYLALAPNHRPHAPRTLLTPHASPLPPSAISADLPMSAEWDSEWHRCLALAGAPPDAAADADPPARAFKLGSLEGVWEGLFTAGYTDFTAYAALLSGAAPPTLHQSVVARHPQTWKLREYHLLAPEPSAHAPRRRNSHADAGNGGDVGENEGEGEGEGDGKGDGEGGDDDAYRPLSIGDPLRAFFPPGVDIQLTGDAALVREPTRAGVSRYEAARAHGGGHGGGAAGDADADAEEEKEYARRVREVLVVGEVSAPASSRVRVRVVLTGHSSWGVFNLLGRIRPDDGFISISKEYVDGDRGRWLYRGYLVGDRHGNLVGRWRDTLSPIGVAGYEGCFFMGRRGAGAGAGAGGGGDAGGGRWERR</sequence>
<dbReference type="HOGENOM" id="CLU_011151_1_0_1"/>
<feature type="compositionally biased region" description="Acidic residues" evidence="1">
    <location>
        <begin position="417"/>
        <end position="426"/>
    </location>
</feature>
<proteinExistence type="predicted"/>
<dbReference type="eggNOG" id="ENOG502R0EC">
    <property type="taxonomic scope" value="Eukaryota"/>
</dbReference>
<evidence type="ECO:0000313" key="2">
    <source>
        <dbReference type="EMBL" id="ETW80016.1"/>
    </source>
</evidence>
<dbReference type="RefSeq" id="XP_009548541.1">
    <property type="nucleotide sequence ID" value="XM_009550246.1"/>
</dbReference>
<dbReference type="Proteomes" id="UP000030671">
    <property type="component" value="Unassembled WGS sequence"/>
</dbReference>
<organism evidence="2 3">
    <name type="scientific">Heterobasidion irregulare (strain TC 32-1)</name>
    <dbReference type="NCBI Taxonomy" id="747525"/>
    <lineage>
        <taxon>Eukaryota</taxon>
        <taxon>Fungi</taxon>
        <taxon>Dikarya</taxon>
        <taxon>Basidiomycota</taxon>
        <taxon>Agaricomycotina</taxon>
        <taxon>Agaricomycetes</taxon>
        <taxon>Russulales</taxon>
        <taxon>Bondarzewiaceae</taxon>
        <taxon>Heterobasidion</taxon>
        <taxon>Heterobasidion annosum species complex</taxon>
    </lineage>
</organism>
<gene>
    <name evidence="2" type="ORF">HETIRDRAFT_453021</name>
</gene>
<dbReference type="KEGG" id="hir:HETIRDRAFT_453021"/>
<dbReference type="GeneID" id="20676330"/>
<dbReference type="EMBL" id="KI925460">
    <property type="protein sequence ID" value="ETW80016.1"/>
    <property type="molecule type" value="Genomic_DNA"/>
</dbReference>
<feature type="region of interest" description="Disordered" evidence="1">
    <location>
        <begin position="395"/>
        <end position="442"/>
    </location>
</feature>
<dbReference type="InParanoid" id="W4K4N2"/>
<evidence type="ECO:0000313" key="3">
    <source>
        <dbReference type="Proteomes" id="UP000030671"/>
    </source>
</evidence>